<evidence type="ECO:0000256" key="1">
    <source>
        <dbReference type="SAM" id="MobiDB-lite"/>
    </source>
</evidence>
<evidence type="ECO:0000313" key="2">
    <source>
        <dbReference type="EMBL" id="MBO2026064.1"/>
    </source>
</evidence>
<organism evidence="2 3">
    <name type="scientific">Klebsiella pneumoniae</name>
    <dbReference type="NCBI Taxonomy" id="573"/>
    <lineage>
        <taxon>Bacteria</taxon>
        <taxon>Pseudomonadati</taxon>
        <taxon>Pseudomonadota</taxon>
        <taxon>Gammaproteobacteria</taxon>
        <taxon>Enterobacterales</taxon>
        <taxon>Enterobacteriaceae</taxon>
        <taxon>Klebsiella/Raoultella group</taxon>
        <taxon>Klebsiella</taxon>
        <taxon>Klebsiella pneumoniae complex</taxon>
    </lineage>
</organism>
<sequence>MAVGGPPSPQGEGKTMPPGERDPYVSITFPEYSRNMRLIAITIRAVVRTACS</sequence>
<comment type="caution">
    <text evidence="2">The sequence shown here is derived from an EMBL/GenBank/DDBJ whole genome shotgun (WGS) entry which is preliminary data.</text>
</comment>
<evidence type="ECO:0000313" key="3">
    <source>
        <dbReference type="Proteomes" id="UP000664267"/>
    </source>
</evidence>
<proteinExistence type="predicted"/>
<dbReference type="AlphaFoldDB" id="A0A939NRY6"/>
<dbReference type="Proteomes" id="UP000664267">
    <property type="component" value="Unassembled WGS sequence"/>
</dbReference>
<name>A0A939NRY6_KLEPN</name>
<feature type="region of interest" description="Disordered" evidence="1">
    <location>
        <begin position="1"/>
        <end position="22"/>
    </location>
</feature>
<reference evidence="2" key="1">
    <citation type="submission" date="2021-03" db="EMBL/GenBank/DDBJ databases">
        <title>Molecular epidemiology and mechanisms of colistin and carbapenem resistance in Enterobacteriaceae from clinical isolates, the environment and porcine samples in Pretoria, South Africa.</title>
        <authorList>
            <person name="Bogoshi D."/>
            <person name="Mbelle N.M."/>
            <person name="Naidoo V."/>
            <person name="Osei Sekyere J."/>
        </authorList>
    </citation>
    <scope>NUCLEOTIDE SEQUENCE</scope>
    <source>
        <strain evidence="2">C029</strain>
    </source>
</reference>
<gene>
    <name evidence="2" type="ORF">J4733_28840</name>
</gene>
<protein>
    <submittedName>
        <fullName evidence="2">Uncharacterized protein</fullName>
    </submittedName>
</protein>
<accession>A0A939NRY6</accession>
<dbReference type="EMBL" id="JAGETN010000078">
    <property type="protein sequence ID" value="MBO2026064.1"/>
    <property type="molecule type" value="Genomic_DNA"/>
</dbReference>